<dbReference type="InterPro" id="IPR003593">
    <property type="entry name" value="AAA+_ATPase"/>
</dbReference>
<evidence type="ECO:0000313" key="8">
    <source>
        <dbReference type="Proteomes" id="UP000244924"/>
    </source>
</evidence>
<evidence type="ECO:0000256" key="2">
    <source>
        <dbReference type="ARBA" id="ARBA00005417"/>
    </source>
</evidence>
<evidence type="ECO:0000256" key="3">
    <source>
        <dbReference type="ARBA" id="ARBA00022448"/>
    </source>
</evidence>
<dbReference type="PANTHER" id="PTHR43776:SF7">
    <property type="entry name" value="D,D-DIPEPTIDE TRANSPORT ATP-BINDING PROTEIN DDPF-RELATED"/>
    <property type="match status" value="1"/>
</dbReference>
<dbReference type="SMART" id="SM00382">
    <property type="entry name" value="AAA"/>
    <property type="match status" value="1"/>
</dbReference>
<dbReference type="GO" id="GO:0005524">
    <property type="term" value="F:ATP binding"/>
    <property type="evidence" value="ECO:0007669"/>
    <property type="project" value="UniProtKB-KW"/>
</dbReference>
<dbReference type="Gene3D" id="3.40.50.300">
    <property type="entry name" value="P-loop containing nucleotide triphosphate hydrolases"/>
    <property type="match status" value="1"/>
</dbReference>
<evidence type="ECO:0000256" key="5">
    <source>
        <dbReference type="ARBA" id="ARBA00022840"/>
    </source>
</evidence>
<keyword evidence="8" id="KW-1185">Reference proteome</keyword>
<dbReference type="AlphaFoldDB" id="A0A2R8BMB2"/>
<dbReference type="InterPro" id="IPR017871">
    <property type="entry name" value="ABC_transporter-like_CS"/>
</dbReference>
<accession>A0A2R8BMB2</accession>
<comment type="similarity">
    <text evidence="2">Belongs to the ABC transporter superfamily.</text>
</comment>
<dbReference type="EMBL" id="OMOQ01000003">
    <property type="protein sequence ID" value="SPH24550.1"/>
    <property type="molecule type" value="Genomic_DNA"/>
</dbReference>
<dbReference type="Pfam" id="PF08352">
    <property type="entry name" value="oligo_HPY"/>
    <property type="match status" value="1"/>
</dbReference>
<gene>
    <name evidence="7" type="primary">oppF_4</name>
    <name evidence="7" type="ORF">DEA8626_03602</name>
</gene>
<organism evidence="7 8">
    <name type="scientific">Albidovulum aquaemixtae</name>
    <dbReference type="NCBI Taxonomy" id="1542388"/>
    <lineage>
        <taxon>Bacteria</taxon>
        <taxon>Pseudomonadati</taxon>
        <taxon>Pseudomonadota</taxon>
        <taxon>Alphaproteobacteria</taxon>
        <taxon>Rhodobacterales</taxon>
        <taxon>Paracoccaceae</taxon>
        <taxon>Albidovulum</taxon>
    </lineage>
</organism>
<dbReference type="OrthoDB" id="9802264at2"/>
<dbReference type="GO" id="GO:0055085">
    <property type="term" value="P:transmembrane transport"/>
    <property type="evidence" value="ECO:0007669"/>
    <property type="project" value="UniProtKB-ARBA"/>
</dbReference>
<dbReference type="SUPFAM" id="SSF52540">
    <property type="entry name" value="P-loop containing nucleoside triphosphate hydrolases"/>
    <property type="match status" value="1"/>
</dbReference>
<name>A0A2R8BMB2_9RHOB</name>
<dbReference type="FunFam" id="3.40.50.300:FF:000016">
    <property type="entry name" value="Oligopeptide ABC transporter ATP-binding component"/>
    <property type="match status" value="1"/>
</dbReference>
<protein>
    <submittedName>
        <fullName evidence="7">Oligopeptide transport ATP-binding protein OppF</fullName>
    </submittedName>
</protein>
<dbReference type="PROSITE" id="PS50893">
    <property type="entry name" value="ABC_TRANSPORTER_2"/>
    <property type="match status" value="1"/>
</dbReference>
<dbReference type="Pfam" id="PF00005">
    <property type="entry name" value="ABC_tran"/>
    <property type="match status" value="1"/>
</dbReference>
<keyword evidence="5 7" id="KW-0067">ATP-binding</keyword>
<dbReference type="InterPro" id="IPR003439">
    <property type="entry name" value="ABC_transporter-like_ATP-bd"/>
</dbReference>
<dbReference type="RefSeq" id="WP_108854536.1">
    <property type="nucleotide sequence ID" value="NZ_OMOQ01000003.1"/>
</dbReference>
<evidence type="ECO:0000256" key="1">
    <source>
        <dbReference type="ARBA" id="ARBA00004417"/>
    </source>
</evidence>
<keyword evidence="3" id="KW-0813">Transport</keyword>
<dbReference type="NCBIfam" id="TIGR01727">
    <property type="entry name" value="oligo_HPY"/>
    <property type="match status" value="1"/>
</dbReference>
<evidence type="ECO:0000256" key="4">
    <source>
        <dbReference type="ARBA" id="ARBA00022741"/>
    </source>
</evidence>
<dbReference type="PROSITE" id="PS00211">
    <property type="entry name" value="ABC_TRANSPORTER_1"/>
    <property type="match status" value="1"/>
</dbReference>
<dbReference type="Proteomes" id="UP000244924">
    <property type="component" value="Unassembled WGS sequence"/>
</dbReference>
<evidence type="ECO:0000313" key="7">
    <source>
        <dbReference type="EMBL" id="SPH24550.1"/>
    </source>
</evidence>
<keyword evidence="4" id="KW-0547">Nucleotide-binding</keyword>
<sequence length="337" mass="37480">MTEPLLRAEDLRVTFELRRAGDMPWAKPRLLHAVSGVNFELFAGETLGVVGESGCGKSTLARALIQMVPATGKVIWQGKTDLLSLSRREMLKYRSDIQMVFQDPLASLNPRMTVGQIIAEPLRTHRRNLSGDEVKVRVKKMMDRVGLLPNQINRYPHEFSGGQCQRIGIARALIVEPKLLICDEPVSALDVSIQAQVINLLSELQRDLGLAMIFIAHDLSVVRHISDRVLVLYLGREMEAATSHDLYADPQHPYTQALLSAVPIPDPEAERHKKMIPLEGELPSPFNPPSGCVFRTRCPRAERVCAEVVPELTRGQHAVACHFPGPLTGSRRAMEQA</sequence>
<proteinExistence type="inferred from homology"/>
<dbReference type="CDD" id="cd03257">
    <property type="entry name" value="ABC_NikE_OppD_transporters"/>
    <property type="match status" value="1"/>
</dbReference>
<evidence type="ECO:0000259" key="6">
    <source>
        <dbReference type="PROSITE" id="PS50893"/>
    </source>
</evidence>
<dbReference type="InterPro" id="IPR013563">
    <property type="entry name" value="Oligopep_ABC_C"/>
</dbReference>
<dbReference type="GO" id="GO:0005886">
    <property type="term" value="C:plasma membrane"/>
    <property type="evidence" value="ECO:0007669"/>
    <property type="project" value="UniProtKB-SubCell"/>
</dbReference>
<feature type="domain" description="ABC transporter" evidence="6">
    <location>
        <begin position="6"/>
        <end position="259"/>
    </location>
</feature>
<dbReference type="GO" id="GO:0015833">
    <property type="term" value="P:peptide transport"/>
    <property type="evidence" value="ECO:0007669"/>
    <property type="project" value="InterPro"/>
</dbReference>
<comment type="subcellular location">
    <subcellularLocation>
        <location evidence="1">Cell inner membrane</location>
        <topology evidence="1">Peripheral membrane protein</topology>
    </subcellularLocation>
</comment>
<dbReference type="InterPro" id="IPR027417">
    <property type="entry name" value="P-loop_NTPase"/>
</dbReference>
<dbReference type="InterPro" id="IPR050319">
    <property type="entry name" value="ABC_transp_ATP-bind"/>
</dbReference>
<dbReference type="GO" id="GO:0016887">
    <property type="term" value="F:ATP hydrolysis activity"/>
    <property type="evidence" value="ECO:0007669"/>
    <property type="project" value="InterPro"/>
</dbReference>
<reference evidence="7 8" key="1">
    <citation type="submission" date="2018-03" db="EMBL/GenBank/DDBJ databases">
        <authorList>
            <person name="Keele B.F."/>
        </authorList>
    </citation>
    <scope>NUCLEOTIDE SEQUENCE [LARGE SCALE GENOMIC DNA]</scope>
    <source>
        <strain evidence="7 8">CECT 8626</strain>
    </source>
</reference>
<dbReference type="PANTHER" id="PTHR43776">
    <property type="entry name" value="TRANSPORT ATP-BINDING PROTEIN"/>
    <property type="match status" value="1"/>
</dbReference>